<evidence type="ECO:0000313" key="7">
    <source>
        <dbReference type="EMBL" id="KAG6525632.1"/>
    </source>
</evidence>
<comment type="similarity">
    <text evidence="1 4">Belongs to the EXO70 family.</text>
</comment>
<keyword evidence="8" id="KW-1185">Reference proteome</keyword>
<dbReference type="EMBL" id="JACMSC010000004">
    <property type="protein sequence ID" value="KAG6525631.1"/>
    <property type="molecule type" value="Genomic_DNA"/>
</dbReference>
<gene>
    <name evidence="6" type="ORF">ZIOFF_015593</name>
    <name evidence="7" type="ORF">ZIOFF_015594</name>
</gene>
<keyword evidence="3 4" id="KW-0268">Exocytosis</keyword>
<accession>A0A8J5LMK1</accession>
<dbReference type="PANTHER" id="PTHR12542">
    <property type="entry name" value="EXOCYST COMPLEX PROTEIN EXO70"/>
    <property type="match status" value="1"/>
</dbReference>
<evidence type="ECO:0000256" key="1">
    <source>
        <dbReference type="ARBA" id="ARBA00006756"/>
    </source>
</evidence>
<protein>
    <recommendedName>
        <fullName evidence="4">Exocyst subunit Exo70 family protein</fullName>
    </recommendedName>
</protein>
<feature type="domain" description="Exocyst complex subunit Exo70 C-terminal" evidence="5">
    <location>
        <begin position="2"/>
        <end position="107"/>
    </location>
</feature>
<name>A0A8J5LMK1_ZINOF</name>
<dbReference type="SUPFAM" id="SSF74788">
    <property type="entry name" value="Cullin repeat-like"/>
    <property type="match status" value="1"/>
</dbReference>
<dbReference type="Pfam" id="PF03081">
    <property type="entry name" value="Exo70_C"/>
    <property type="match status" value="1"/>
</dbReference>
<dbReference type="Gene3D" id="1.20.1280.170">
    <property type="entry name" value="Exocyst complex component Exo70"/>
    <property type="match status" value="1"/>
</dbReference>
<sequence>MYSYQATLKQLFQEFGPGDGASSQLASITMRIMQALQRNLDVKSKMYKDTALQYLFLMNNIHYIVKSARRSEAKDLLGDDWIQRHRRIVQQNANQYRRVAWSKVCSYKLYNIEH</sequence>
<evidence type="ECO:0000256" key="3">
    <source>
        <dbReference type="ARBA" id="ARBA00022483"/>
    </source>
</evidence>
<proteinExistence type="inferred from homology"/>
<evidence type="ECO:0000313" key="8">
    <source>
        <dbReference type="Proteomes" id="UP000734854"/>
    </source>
</evidence>
<dbReference type="GO" id="GO:0005546">
    <property type="term" value="F:phosphatidylinositol-4,5-bisphosphate binding"/>
    <property type="evidence" value="ECO:0007669"/>
    <property type="project" value="InterPro"/>
</dbReference>
<evidence type="ECO:0000256" key="4">
    <source>
        <dbReference type="RuleBase" id="RU365026"/>
    </source>
</evidence>
<dbReference type="InterPro" id="IPR016159">
    <property type="entry name" value="Cullin_repeat-like_dom_sf"/>
</dbReference>
<dbReference type="Proteomes" id="UP000734854">
    <property type="component" value="Unassembled WGS sequence"/>
</dbReference>
<evidence type="ECO:0000256" key="2">
    <source>
        <dbReference type="ARBA" id="ARBA00022448"/>
    </source>
</evidence>
<comment type="caution">
    <text evidence="7">The sequence shown here is derived from an EMBL/GenBank/DDBJ whole genome shotgun (WGS) entry which is preliminary data.</text>
</comment>
<dbReference type="AlphaFoldDB" id="A0A8J5LMK1"/>
<comment type="function">
    <text evidence="4">Component of the exocyst complex.</text>
</comment>
<dbReference type="GO" id="GO:0015031">
    <property type="term" value="P:protein transport"/>
    <property type="evidence" value="ECO:0007669"/>
    <property type="project" value="UniProtKB-KW"/>
</dbReference>
<evidence type="ECO:0000259" key="5">
    <source>
        <dbReference type="Pfam" id="PF03081"/>
    </source>
</evidence>
<dbReference type="GO" id="GO:0006887">
    <property type="term" value="P:exocytosis"/>
    <property type="evidence" value="ECO:0007669"/>
    <property type="project" value="UniProtKB-KW"/>
</dbReference>
<keyword evidence="4" id="KW-0653">Protein transport</keyword>
<reference evidence="7 8" key="1">
    <citation type="submission" date="2020-08" db="EMBL/GenBank/DDBJ databases">
        <title>Plant Genome Project.</title>
        <authorList>
            <person name="Zhang R.-G."/>
        </authorList>
    </citation>
    <scope>NUCLEOTIDE SEQUENCE [LARGE SCALE GENOMIC DNA]</scope>
    <source>
        <tissue evidence="7">Rhizome</tissue>
    </source>
</reference>
<organism evidence="7 8">
    <name type="scientific">Zingiber officinale</name>
    <name type="common">Ginger</name>
    <name type="synonym">Amomum zingiber</name>
    <dbReference type="NCBI Taxonomy" id="94328"/>
    <lineage>
        <taxon>Eukaryota</taxon>
        <taxon>Viridiplantae</taxon>
        <taxon>Streptophyta</taxon>
        <taxon>Embryophyta</taxon>
        <taxon>Tracheophyta</taxon>
        <taxon>Spermatophyta</taxon>
        <taxon>Magnoliopsida</taxon>
        <taxon>Liliopsida</taxon>
        <taxon>Zingiberales</taxon>
        <taxon>Zingiberaceae</taxon>
        <taxon>Zingiber</taxon>
    </lineage>
</organism>
<dbReference type="InterPro" id="IPR004140">
    <property type="entry name" value="Exo70"/>
</dbReference>
<dbReference type="EMBL" id="JACMSC010000004">
    <property type="protein sequence ID" value="KAG6525632.1"/>
    <property type="molecule type" value="Genomic_DNA"/>
</dbReference>
<evidence type="ECO:0000313" key="6">
    <source>
        <dbReference type="EMBL" id="KAG6525631.1"/>
    </source>
</evidence>
<dbReference type="GO" id="GO:0000145">
    <property type="term" value="C:exocyst"/>
    <property type="evidence" value="ECO:0007669"/>
    <property type="project" value="InterPro"/>
</dbReference>
<dbReference type="PANTHER" id="PTHR12542:SF41">
    <property type="entry name" value="EXOCYST COMPLEX COMPONENT 7"/>
    <property type="match status" value="1"/>
</dbReference>
<dbReference type="InterPro" id="IPR046364">
    <property type="entry name" value="Exo70_C"/>
</dbReference>
<keyword evidence="2 4" id="KW-0813">Transport</keyword>